<sequence length="134" mass="15169">MTRPVPRATDTPLGNPDIRVPEKTEKEDRLGVTGKEGEQNANNEERQETEDERKKQSNEAPSEITREQWERKNGDTRALRHVPGGTWLTKGRDRALIQHTVSWWGLIPVLVIVICCVLRANNDLPVVSITGPRL</sequence>
<evidence type="ECO:0000256" key="1">
    <source>
        <dbReference type="SAM" id="MobiDB-lite"/>
    </source>
</evidence>
<feature type="compositionally biased region" description="Basic and acidic residues" evidence="1">
    <location>
        <begin position="19"/>
        <end position="57"/>
    </location>
</feature>
<reference evidence="3" key="1">
    <citation type="journal article" date="2022" name="bioRxiv">
        <title>Sequencing and chromosome-scale assembly of the giantPleurodeles waltlgenome.</title>
        <authorList>
            <person name="Brown T."/>
            <person name="Elewa A."/>
            <person name="Iarovenko S."/>
            <person name="Subramanian E."/>
            <person name="Araus A.J."/>
            <person name="Petzold A."/>
            <person name="Susuki M."/>
            <person name="Suzuki K.-i.T."/>
            <person name="Hayashi T."/>
            <person name="Toyoda A."/>
            <person name="Oliveira C."/>
            <person name="Osipova E."/>
            <person name="Leigh N.D."/>
            <person name="Simon A."/>
            <person name="Yun M.H."/>
        </authorList>
    </citation>
    <scope>NUCLEOTIDE SEQUENCE</scope>
    <source>
        <strain evidence="3">20211129_DDA</strain>
        <tissue evidence="3">Liver</tissue>
    </source>
</reference>
<feature type="region of interest" description="Disordered" evidence="1">
    <location>
        <begin position="1"/>
        <end position="78"/>
    </location>
</feature>
<accession>A0AAV7RRK8</accession>
<keyword evidence="2" id="KW-1133">Transmembrane helix</keyword>
<name>A0AAV7RRK8_PLEWA</name>
<evidence type="ECO:0000313" key="4">
    <source>
        <dbReference type="Proteomes" id="UP001066276"/>
    </source>
</evidence>
<keyword evidence="2" id="KW-0472">Membrane</keyword>
<dbReference type="AlphaFoldDB" id="A0AAV7RRK8"/>
<dbReference type="EMBL" id="JANPWB010000009">
    <property type="protein sequence ID" value="KAJ1154187.1"/>
    <property type="molecule type" value="Genomic_DNA"/>
</dbReference>
<keyword evidence="2" id="KW-0812">Transmembrane</keyword>
<comment type="caution">
    <text evidence="3">The sequence shown here is derived from an EMBL/GenBank/DDBJ whole genome shotgun (WGS) entry which is preliminary data.</text>
</comment>
<gene>
    <name evidence="3" type="ORF">NDU88_006941</name>
</gene>
<evidence type="ECO:0000313" key="3">
    <source>
        <dbReference type="EMBL" id="KAJ1154187.1"/>
    </source>
</evidence>
<evidence type="ECO:0000256" key="2">
    <source>
        <dbReference type="SAM" id="Phobius"/>
    </source>
</evidence>
<organism evidence="3 4">
    <name type="scientific">Pleurodeles waltl</name>
    <name type="common">Iberian ribbed newt</name>
    <dbReference type="NCBI Taxonomy" id="8319"/>
    <lineage>
        <taxon>Eukaryota</taxon>
        <taxon>Metazoa</taxon>
        <taxon>Chordata</taxon>
        <taxon>Craniata</taxon>
        <taxon>Vertebrata</taxon>
        <taxon>Euteleostomi</taxon>
        <taxon>Amphibia</taxon>
        <taxon>Batrachia</taxon>
        <taxon>Caudata</taxon>
        <taxon>Salamandroidea</taxon>
        <taxon>Salamandridae</taxon>
        <taxon>Pleurodelinae</taxon>
        <taxon>Pleurodeles</taxon>
    </lineage>
</organism>
<feature type="compositionally biased region" description="Basic and acidic residues" evidence="1">
    <location>
        <begin position="64"/>
        <end position="78"/>
    </location>
</feature>
<feature type="transmembrane region" description="Helical" evidence="2">
    <location>
        <begin position="101"/>
        <end position="120"/>
    </location>
</feature>
<proteinExistence type="predicted"/>
<protein>
    <submittedName>
        <fullName evidence="3">Uncharacterized protein</fullName>
    </submittedName>
</protein>
<keyword evidence="4" id="KW-1185">Reference proteome</keyword>
<dbReference type="Proteomes" id="UP001066276">
    <property type="component" value="Chromosome 5"/>
</dbReference>